<keyword evidence="2" id="KW-0472">Membrane</keyword>
<feature type="domain" description="RCK N-terminal" evidence="3">
    <location>
        <begin position="107"/>
        <end position="223"/>
    </location>
</feature>
<dbReference type="Gene3D" id="3.30.70.1450">
    <property type="entry name" value="Regulator of K+ conductance, C-terminal domain"/>
    <property type="match status" value="1"/>
</dbReference>
<dbReference type="InterPro" id="IPR036291">
    <property type="entry name" value="NAD(P)-bd_dom_sf"/>
</dbReference>
<dbReference type="SUPFAM" id="SSF51735">
    <property type="entry name" value="NAD(P)-binding Rossmann-fold domains"/>
    <property type="match status" value="1"/>
</dbReference>
<comment type="subcellular location">
    <subcellularLocation>
        <location evidence="1">Cell membrane</location>
        <topology evidence="1">Multi-pass membrane protein</topology>
    </subcellularLocation>
</comment>
<dbReference type="SUPFAM" id="SSF81324">
    <property type="entry name" value="Voltage-gated potassium channels"/>
    <property type="match status" value="1"/>
</dbReference>
<feature type="transmembrane region" description="Helical" evidence="2">
    <location>
        <begin position="61"/>
        <end position="82"/>
    </location>
</feature>
<keyword evidence="2" id="KW-0812">Transmembrane</keyword>
<feature type="transmembrane region" description="Helical" evidence="2">
    <location>
        <begin position="37"/>
        <end position="54"/>
    </location>
</feature>
<dbReference type="InterPro" id="IPR050721">
    <property type="entry name" value="Trk_Ktr_HKT_K-transport"/>
</dbReference>
<evidence type="ECO:0000259" key="4">
    <source>
        <dbReference type="PROSITE" id="PS51202"/>
    </source>
</evidence>
<dbReference type="InterPro" id="IPR013099">
    <property type="entry name" value="K_chnl_dom"/>
</dbReference>
<evidence type="ECO:0000313" key="5">
    <source>
        <dbReference type="EMBL" id="HFM98837.1"/>
    </source>
</evidence>
<keyword evidence="5" id="KW-0813">Transport</keyword>
<dbReference type="InterPro" id="IPR003148">
    <property type="entry name" value="RCK_N"/>
</dbReference>
<evidence type="ECO:0000259" key="3">
    <source>
        <dbReference type="PROSITE" id="PS51201"/>
    </source>
</evidence>
<accession>A0A7C3PPJ8</accession>
<keyword evidence="5" id="KW-0407">Ion channel</keyword>
<name>A0A7C3PPJ8_9CYAN</name>
<reference evidence="5" key="1">
    <citation type="journal article" date="2020" name="mSystems">
        <title>Genome- and Community-Level Interaction Insights into Carbon Utilization and Element Cycling Functions of Hydrothermarchaeota in Hydrothermal Sediment.</title>
        <authorList>
            <person name="Zhou Z."/>
            <person name="Liu Y."/>
            <person name="Xu W."/>
            <person name="Pan J."/>
            <person name="Luo Z.H."/>
            <person name="Li M."/>
        </authorList>
    </citation>
    <scope>NUCLEOTIDE SEQUENCE [LARGE SCALE GENOMIC DNA]</scope>
    <source>
        <strain evidence="5">SpSt-418</strain>
    </source>
</reference>
<dbReference type="EMBL" id="DSRU01000208">
    <property type="protein sequence ID" value="HFM98837.1"/>
    <property type="molecule type" value="Genomic_DNA"/>
</dbReference>
<dbReference type="PANTHER" id="PTHR43833">
    <property type="entry name" value="POTASSIUM CHANNEL PROTEIN 2-RELATED-RELATED"/>
    <property type="match status" value="1"/>
</dbReference>
<feature type="transmembrane region" description="Helical" evidence="2">
    <location>
        <begin position="12"/>
        <end position="31"/>
    </location>
</feature>
<evidence type="ECO:0000256" key="1">
    <source>
        <dbReference type="ARBA" id="ARBA00004651"/>
    </source>
</evidence>
<dbReference type="GO" id="GO:0006813">
    <property type="term" value="P:potassium ion transport"/>
    <property type="evidence" value="ECO:0007669"/>
    <property type="project" value="InterPro"/>
</dbReference>
<dbReference type="InterPro" id="IPR036721">
    <property type="entry name" value="RCK_C_sf"/>
</dbReference>
<organism evidence="5">
    <name type="scientific">Oscillatoriales cyanobacterium SpSt-418</name>
    <dbReference type="NCBI Taxonomy" id="2282169"/>
    <lineage>
        <taxon>Bacteria</taxon>
        <taxon>Bacillati</taxon>
        <taxon>Cyanobacteriota</taxon>
        <taxon>Cyanophyceae</taxon>
        <taxon>Oscillatoriophycideae</taxon>
        <taxon>Oscillatoriales</taxon>
    </lineage>
</organism>
<dbReference type="Gene3D" id="1.10.287.70">
    <property type="match status" value="1"/>
</dbReference>
<dbReference type="PROSITE" id="PS51202">
    <property type="entry name" value="RCK_C"/>
    <property type="match status" value="1"/>
</dbReference>
<dbReference type="Pfam" id="PF02254">
    <property type="entry name" value="TrkA_N"/>
    <property type="match status" value="1"/>
</dbReference>
<dbReference type="Pfam" id="PF07885">
    <property type="entry name" value="Ion_trans_2"/>
    <property type="match status" value="1"/>
</dbReference>
<dbReference type="GO" id="GO:0008324">
    <property type="term" value="F:monoatomic cation transmembrane transporter activity"/>
    <property type="evidence" value="ECO:0007669"/>
    <property type="project" value="InterPro"/>
</dbReference>
<sequence length="356" mass="39129">MKKSLRRIIAGSILFLVILILSTVGYMAAGWNFLDAIYQVVITIFGVGFGEINVMGPRLRVFTMFVIVAGYTVVGYIVGSFIQLITEGEIRKAMGARRMQKDIQLLKNHVIICGYGRIGQILARKLSNSKQPFVIIDNDSDRAETAEALGYLVRLGSATDELVLESVGIMRARVLACVLPDDAINVFITLTARSMNPHLVIMARGQYPTTEKKLRQAGADHVVLPAEIGALRMAHIITNPASIDILDRNDGGKTLTEMLSQLEIQLDELEIAPGSDLVGTSIGTMEVQGARNFIVVAIRRGDGSLIVRPGQEVFLHEGDTVIVMGHQGDIPKFAAMHAMSRQMQYRGARRQTRRNL</sequence>
<dbReference type="InterPro" id="IPR006037">
    <property type="entry name" value="RCK_C"/>
</dbReference>
<keyword evidence="2" id="KW-1133">Transmembrane helix</keyword>
<dbReference type="PANTHER" id="PTHR43833:SF9">
    <property type="entry name" value="POTASSIUM CHANNEL PROTEIN YUGO-RELATED"/>
    <property type="match status" value="1"/>
</dbReference>
<feature type="domain" description="RCK C-terminal" evidence="4">
    <location>
        <begin position="254"/>
        <end position="339"/>
    </location>
</feature>
<evidence type="ECO:0000256" key="2">
    <source>
        <dbReference type="SAM" id="Phobius"/>
    </source>
</evidence>
<dbReference type="Gene3D" id="3.40.50.720">
    <property type="entry name" value="NAD(P)-binding Rossmann-like Domain"/>
    <property type="match status" value="1"/>
</dbReference>
<proteinExistence type="predicted"/>
<dbReference type="SUPFAM" id="SSF116726">
    <property type="entry name" value="TrkA C-terminal domain-like"/>
    <property type="match status" value="1"/>
</dbReference>
<dbReference type="Pfam" id="PF02080">
    <property type="entry name" value="TrkA_C"/>
    <property type="match status" value="1"/>
</dbReference>
<protein>
    <submittedName>
        <fullName evidence="5">Potassium channel protein</fullName>
    </submittedName>
</protein>
<gene>
    <name evidence="5" type="ORF">ENR64_13980</name>
</gene>
<dbReference type="AlphaFoldDB" id="A0A7C3PPJ8"/>
<comment type="caution">
    <text evidence="5">The sequence shown here is derived from an EMBL/GenBank/DDBJ whole genome shotgun (WGS) entry which is preliminary data.</text>
</comment>
<keyword evidence="5" id="KW-0406">Ion transport</keyword>
<dbReference type="GO" id="GO:0005886">
    <property type="term" value="C:plasma membrane"/>
    <property type="evidence" value="ECO:0007669"/>
    <property type="project" value="UniProtKB-SubCell"/>
</dbReference>
<dbReference type="PROSITE" id="PS51201">
    <property type="entry name" value="RCK_N"/>
    <property type="match status" value="1"/>
</dbReference>